<keyword evidence="4" id="KW-0808">Transferase</keyword>
<reference evidence="13" key="1">
    <citation type="journal article" date="2019" name="Int. J. Syst. Evol. Microbiol.">
        <title>The Global Catalogue of Microorganisms (GCM) 10K type strain sequencing project: providing services to taxonomists for standard genome sequencing and annotation.</title>
        <authorList>
            <consortium name="The Broad Institute Genomics Platform"/>
            <consortium name="The Broad Institute Genome Sequencing Center for Infectious Disease"/>
            <person name="Wu L."/>
            <person name="Ma J."/>
        </authorList>
    </citation>
    <scope>NUCLEOTIDE SEQUENCE [LARGE SCALE GENOMIC DNA]</scope>
    <source>
        <strain evidence="13">TBRC 7912</strain>
    </source>
</reference>
<dbReference type="CDD" id="cd16917">
    <property type="entry name" value="HATPase_UhpB-NarQ-NarX-like"/>
    <property type="match status" value="1"/>
</dbReference>
<keyword evidence="6 12" id="KW-0418">Kinase</keyword>
<evidence type="ECO:0000256" key="4">
    <source>
        <dbReference type="ARBA" id="ARBA00022679"/>
    </source>
</evidence>
<keyword evidence="8" id="KW-0902">Two-component regulatory system</keyword>
<evidence type="ECO:0000256" key="9">
    <source>
        <dbReference type="SAM" id="Phobius"/>
    </source>
</evidence>
<evidence type="ECO:0000256" key="2">
    <source>
        <dbReference type="ARBA" id="ARBA00012438"/>
    </source>
</evidence>
<dbReference type="SUPFAM" id="SSF55874">
    <property type="entry name" value="ATPase domain of HSP90 chaperone/DNA topoisomerase II/histidine kinase"/>
    <property type="match status" value="1"/>
</dbReference>
<keyword evidence="13" id="KW-1185">Reference proteome</keyword>
<evidence type="ECO:0000256" key="1">
    <source>
        <dbReference type="ARBA" id="ARBA00000085"/>
    </source>
</evidence>
<feature type="transmembrane region" description="Helical" evidence="9">
    <location>
        <begin position="135"/>
        <end position="154"/>
    </location>
</feature>
<feature type="transmembrane region" description="Helical" evidence="9">
    <location>
        <begin position="16"/>
        <end position="37"/>
    </location>
</feature>
<sequence>MRSGRKVGLLLGRPQIFDVTLVVLLCLPSLIVLPFTLLDDDPDTAMRAGLFLLAVPPLLARRRHPVPVAVVIAALDIAGRLTITPSLSILAAIALYGLGRHTTTRRALAASLLPVTAAYAVTSSASLTAGPQSSGAFAFGALFPLVLTGAGLLARSRAETRRLKESIRTEEAVQAERRRIARELHDVVAHHITVVSALVGGARVTLPTEPPEATQALLAAEQSARQALTEMRHLLKVLRADGSGGGEATGVGTAELPALVEQAGAAGPPAELVVEGEPVPLPAAVDRAVYRIVQEALTNTRKHAPGSRSLVRIGYGEQEVEIEVLDDGPVTVPPSPGGFGLVGMAERVALCGGSLDAGPGPAGGFRVHARLPL</sequence>
<dbReference type="Gene3D" id="3.30.565.10">
    <property type="entry name" value="Histidine kinase-like ATPase, C-terminal domain"/>
    <property type="match status" value="1"/>
</dbReference>
<name>A0ABV8EYK2_9ACTN</name>
<dbReference type="Proteomes" id="UP001595698">
    <property type="component" value="Unassembled WGS sequence"/>
</dbReference>
<keyword evidence="9" id="KW-0472">Membrane</keyword>
<feature type="domain" description="Signal transduction histidine kinase subgroup 3 dimerisation and phosphoacceptor" evidence="11">
    <location>
        <begin position="176"/>
        <end position="241"/>
    </location>
</feature>
<dbReference type="RefSeq" id="WP_386190102.1">
    <property type="nucleotide sequence ID" value="NZ_JBHSBC010000014.1"/>
</dbReference>
<keyword evidence="9" id="KW-1133">Transmembrane helix</keyword>
<keyword evidence="9" id="KW-0812">Transmembrane</keyword>
<proteinExistence type="predicted"/>
<evidence type="ECO:0000259" key="11">
    <source>
        <dbReference type="Pfam" id="PF07730"/>
    </source>
</evidence>
<evidence type="ECO:0000259" key="10">
    <source>
        <dbReference type="Pfam" id="PF02518"/>
    </source>
</evidence>
<dbReference type="GO" id="GO:0016301">
    <property type="term" value="F:kinase activity"/>
    <property type="evidence" value="ECO:0007669"/>
    <property type="project" value="UniProtKB-KW"/>
</dbReference>
<dbReference type="InterPro" id="IPR003594">
    <property type="entry name" value="HATPase_dom"/>
</dbReference>
<dbReference type="Gene3D" id="1.20.5.1930">
    <property type="match status" value="1"/>
</dbReference>
<dbReference type="InterPro" id="IPR050482">
    <property type="entry name" value="Sensor_HK_TwoCompSys"/>
</dbReference>
<dbReference type="PANTHER" id="PTHR24421">
    <property type="entry name" value="NITRATE/NITRITE SENSOR PROTEIN NARX-RELATED"/>
    <property type="match status" value="1"/>
</dbReference>
<evidence type="ECO:0000256" key="7">
    <source>
        <dbReference type="ARBA" id="ARBA00022840"/>
    </source>
</evidence>
<protein>
    <recommendedName>
        <fullName evidence="2">histidine kinase</fullName>
        <ecNumber evidence="2">2.7.13.3</ecNumber>
    </recommendedName>
</protein>
<feature type="transmembrane region" description="Helical" evidence="9">
    <location>
        <begin position="68"/>
        <end position="96"/>
    </location>
</feature>
<feature type="transmembrane region" description="Helical" evidence="9">
    <location>
        <begin position="108"/>
        <end position="129"/>
    </location>
</feature>
<feature type="domain" description="Histidine kinase/HSP90-like ATPase" evidence="10">
    <location>
        <begin position="287"/>
        <end position="373"/>
    </location>
</feature>
<evidence type="ECO:0000256" key="3">
    <source>
        <dbReference type="ARBA" id="ARBA00022553"/>
    </source>
</evidence>
<evidence type="ECO:0000256" key="6">
    <source>
        <dbReference type="ARBA" id="ARBA00022777"/>
    </source>
</evidence>
<dbReference type="EMBL" id="JBHSBC010000014">
    <property type="protein sequence ID" value="MFC3981467.1"/>
    <property type="molecule type" value="Genomic_DNA"/>
</dbReference>
<dbReference type="InterPro" id="IPR036890">
    <property type="entry name" value="HATPase_C_sf"/>
</dbReference>
<keyword evidence="5" id="KW-0547">Nucleotide-binding</keyword>
<dbReference type="Pfam" id="PF07730">
    <property type="entry name" value="HisKA_3"/>
    <property type="match status" value="1"/>
</dbReference>
<accession>A0ABV8EYK2</accession>
<dbReference type="PANTHER" id="PTHR24421:SF10">
    <property type="entry name" value="NITRATE_NITRITE SENSOR PROTEIN NARQ"/>
    <property type="match status" value="1"/>
</dbReference>
<gene>
    <name evidence="12" type="ORF">ACFOYY_15110</name>
</gene>
<evidence type="ECO:0000313" key="13">
    <source>
        <dbReference type="Proteomes" id="UP001595698"/>
    </source>
</evidence>
<keyword evidence="3" id="KW-0597">Phosphoprotein</keyword>
<evidence type="ECO:0000256" key="5">
    <source>
        <dbReference type="ARBA" id="ARBA00022741"/>
    </source>
</evidence>
<keyword evidence="7" id="KW-0067">ATP-binding</keyword>
<evidence type="ECO:0000256" key="8">
    <source>
        <dbReference type="ARBA" id="ARBA00023012"/>
    </source>
</evidence>
<dbReference type="EC" id="2.7.13.3" evidence="2"/>
<evidence type="ECO:0000313" key="12">
    <source>
        <dbReference type="EMBL" id="MFC3981467.1"/>
    </source>
</evidence>
<dbReference type="InterPro" id="IPR011712">
    <property type="entry name" value="Sig_transdc_His_kin_sub3_dim/P"/>
</dbReference>
<comment type="catalytic activity">
    <reaction evidence="1">
        <text>ATP + protein L-histidine = ADP + protein N-phospho-L-histidine.</text>
        <dbReference type="EC" id="2.7.13.3"/>
    </reaction>
</comment>
<organism evidence="12 13">
    <name type="scientific">Streptosporangium jomthongense</name>
    <dbReference type="NCBI Taxonomy" id="1193683"/>
    <lineage>
        <taxon>Bacteria</taxon>
        <taxon>Bacillati</taxon>
        <taxon>Actinomycetota</taxon>
        <taxon>Actinomycetes</taxon>
        <taxon>Streptosporangiales</taxon>
        <taxon>Streptosporangiaceae</taxon>
        <taxon>Streptosporangium</taxon>
    </lineage>
</organism>
<dbReference type="Pfam" id="PF02518">
    <property type="entry name" value="HATPase_c"/>
    <property type="match status" value="1"/>
</dbReference>
<comment type="caution">
    <text evidence="12">The sequence shown here is derived from an EMBL/GenBank/DDBJ whole genome shotgun (WGS) entry which is preliminary data.</text>
</comment>